<accession>B8MT86</accession>
<reference evidence="3" key="1">
    <citation type="journal article" date="2015" name="Genome Announc.">
        <title>Genome sequence of the AIDS-associated pathogen Penicillium marneffei (ATCC18224) and its near taxonomic relative Talaromyces stipitatus (ATCC10500).</title>
        <authorList>
            <person name="Nierman W.C."/>
            <person name="Fedorova-Abrams N.D."/>
            <person name="Andrianopoulos A."/>
        </authorList>
    </citation>
    <scope>NUCLEOTIDE SEQUENCE [LARGE SCALE GENOMIC DNA]</scope>
    <source>
        <strain evidence="3">ATCC 10500 / CBS 375.48 / QM 6759 / NRRL 1006</strain>
    </source>
</reference>
<dbReference type="OrthoDB" id="4225223at2759"/>
<name>B8MT86_TALSN</name>
<dbReference type="Proteomes" id="UP000001745">
    <property type="component" value="Unassembled WGS sequence"/>
</dbReference>
<dbReference type="HOGENOM" id="CLU_048148_0_0_1"/>
<feature type="region of interest" description="Disordered" evidence="1">
    <location>
        <begin position="320"/>
        <end position="355"/>
    </location>
</feature>
<feature type="compositionally biased region" description="Low complexity" evidence="1">
    <location>
        <begin position="339"/>
        <end position="354"/>
    </location>
</feature>
<evidence type="ECO:0000313" key="2">
    <source>
        <dbReference type="EMBL" id="EED12269.1"/>
    </source>
</evidence>
<dbReference type="EMBL" id="EQ962660">
    <property type="protein sequence ID" value="EED12269.1"/>
    <property type="molecule type" value="Genomic_DNA"/>
</dbReference>
<evidence type="ECO:0000313" key="3">
    <source>
        <dbReference type="Proteomes" id="UP000001745"/>
    </source>
</evidence>
<dbReference type="OMA" id="TESYPVF"/>
<dbReference type="RefSeq" id="XP_002487923.1">
    <property type="nucleotide sequence ID" value="XM_002487878.1"/>
</dbReference>
<protein>
    <submittedName>
        <fullName evidence="2">Uncharacterized protein</fullName>
    </submittedName>
</protein>
<feature type="compositionally biased region" description="Basic and acidic residues" evidence="1">
    <location>
        <begin position="219"/>
        <end position="234"/>
    </location>
</feature>
<feature type="compositionally biased region" description="Low complexity" evidence="1">
    <location>
        <begin position="238"/>
        <end position="249"/>
    </location>
</feature>
<feature type="region of interest" description="Disordered" evidence="1">
    <location>
        <begin position="26"/>
        <end position="50"/>
    </location>
</feature>
<gene>
    <name evidence="2" type="ORF">TSTA_003290</name>
</gene>
<keyword evidence="3" id="KW-1185">Reference proteome</keyword>
<organism evidence="2 3">
    <name type="scientific">Talaromyces stipitatus (strain ATCC 10500 / CBS 375.48 / QM 6759 / NRRL 1006)</name>
    <name type="common">Penicillium stipitatum</name>
    <dbReference type="NCBI Taxonomy" id="441959"/>
    <lineage>
        <taxon>Eukaryota</taxon>
        <taxon>Fungi</taxon>
        <taxon>Dikarya</taxon>
        <taxon>Ascomycota</taxon>
        <taxon>Pezizomycotina</taxon>
        <taxon>Eurotiomycetes</taxon>
        <taxon>Eurotiomycetidae</taxon>
        <taxon>Eurotiales</taxon>
        <taxon>Trichocomaceae</taxon>
        <taxon>Talaromyces</taxon>
        <taxon>Talaromyces sect. Talaromyces</taxon>
    </lineage>
</organism>
<proteinExistence type="predicted"/>
<dbReference type="AlphaFoldDB" id="B8MT86"/>
<dbReference type="PhylomeDB" id="B8MT86"/>
<dbReference type="STRING" id="441959.B8MT86"/>
<feature type="region of interest" description="Disordered" evidence="1">
    <location>
        <begin position="160"/>
        <end position="249"/>
    </location>
</feature>
<dbReference type="InParanoid" id="B8MT86"/>
<sequence length="463" mass="51314">MASLATYSKNPPPVLVSSSLDGLEIGVPPSNHPSPYWREKPLPKTPSRPVSVYSTGDKTIGSTISLVDYTEKAAVNNNEILLAPTGRKITKSNTDTDTTSTRFYRRRNNVAHRNSLATRINDRTSIGFKTFLTEEQYGVGMHLARANHYFREKKWEIFPELGPQATSPTSTTRSPRKGRPRLPKGFSRQQMSKGEVFGINLKPRLVSKGSRLGSRKKSGAGDDEREESPRERAQLFRNDSSNSSLNDSDATLVDNAIEYTVEERSKKPSFATVRQRMRDMSRPFVSTRSELKEESIALWKSTSTTVLSIVSHAESKLTPTTTTAAIRARRSYSQPPPSQRIRPQISTSTDDISSATNPDPALVRMTAQKPILSIQTHFHTSPTSPGEEGAVPVISIPEYARHLRTKSKTKTKASLVLVAAAYNSAKQKIASAQAARRRAEMKKQIRLVGPIGQYPDGSINHWV</sequence>
<dbReference type="GeneID" id="8098025"/>
<evidence type="ECO:0000256" key="1">
    <source>
        <dbReference type="SAM" id="MobiDB-lite"/>
    </source>
</evidence>
<dbReference type="VEuPathDB" id="FungiDB:TSTA_003290"/>